<dbReference type="eggNOG" id="KOG0504">
    <property type="taxonomic scope" value="Eukaryota"/>
</dbReference>
<name>A0A139WD83_TRICA</name>
<reference evidence="2 3" key="1">
    <citation type="journal article" date="2008" name="Nature">
        <title>The genome of the model beetle and pest Tribolium castaneum.</title>
        <authorList>
            <consortium name="Tribolium Genome Sequencing Consortium"/>
            <person name="Richards S."/>
            <person name="Gibbs R.A."/>
            <person name="Weinstock G.M."/>
            <person name="Brown S.J."/>
            <person name="Denell R."/>
            <person name="Beeman R.W."/>
            <person name="Gibbs R."/>
            <person name="Beeman R.W."/>
            <person name="Brown S.J."/>
            <person name="Bucher G."/>
            <person name="Friedrich M."/>
            <person name="Grimmelikhuijzen C.J."/>
            <person name="Klingler M."/>
            <person name="Lorenzen M."/>
            <person name="Richards S."/>
            <person name="Roth S."/>
            <person name="Schroder R."/>
            <person name="Tautz D."/>
            <person name="Zdobnov E.M."/>
            <person name="Muzny D."/>
            <person name="Gibbs R.A."/>
            <person name="Weinstock G.M."/>
            <person name="Attaway T."/>
            <person name="Bell S."/>
            <person name="Buhay C.J."/>
            <person name="Chandrabose M.N."/>
            <person name="Chavez D."/>
            <person name="Clerk-Blankenburg K.P."/>
            <person name="Cree A."/>
            <person name="Dao M."/>
            <person name="Davis C."/>
            <person name="Chacko J."/>
            <person name="Dinh H."/>
            <person name="Dugan-Rocha S."/>
            <person name="Fowler G."/>
            <person name="Garner T.T."/>
            <person name="Garnes J."/>
            <person name="Gnirke A."/>
            <person name="Hawes A."/>
            <person name="Hernandez J."/>
            <person name="Hines S."/>
            <person name="Holder M."/>
            <person name="Hume J."/>
            <person name="Jhangiani S.N."/>
            <person name="Joshi V."/>
            <person name="Khan Z.M."/>
            <person name="Jackson L."/>
            <person name="Kovar C."/>
            <person name="Kowis A."/>
            <person name="Lee S."/>
            <person name="Lewis L.R."/>
            <person name="Margolis J."/>
            <person name="Morgan M."/>
            <person name="Nazareth L.V."/>
            <person name="Nguyen N."/>
            <person name="Okwuonu G."/>
            <person name="Parker D."/>
            <person name="Richards S."/>
            <person name="Ruiz S.J."/>
            <person name="Santibanez J."/>
            <person name="Savard J."/>
            <person name="Scherer S.E."/>
            <person name="Schneider B."/>
            <person name="Sodergren E."/>
            <person name="Tautz D."/>
            <person name="Vattahil S."/>
            <person name="Villasana D."/>
            <person name="White C.S."/>
            <person name="Wright R."/>
            <person name="Park Y."/>
            <person name="Beeman R.W."/>
            <person name="Lord J."/>
            <person name="Oppert B."/>
            <person name="Lorenzen M."/>
            <person name="Brown S."/>
            <person name="Wang L."/>
            <person name="Savard J."/>
            <person name="Tautz D."/>
            <person name="Richards S."/>
            <person name="Weinstock G."/>
            <person name="Gibbs R.A."/>
            <person name="Liu Y."/>
            <person name="Worley K."/>
            <person name="Weinstock G."/>
            <person name="Elsik C.G."/>
            <person name="Reese J.T."/>
            <person name="Elhaik E."/>
            <person name="Landan G."/>
            <person name="Graur D."/>
            <person name="Arensburger P."/>
            <person name="Atkinson P."/>
            <person name="Beeman R.W."/>
            <person name="Beidler J."/>
            <person name="Brown S.J."/>
            <person name="Demuth J.P."/>
            <person name="Drury D.W."/>
            <person name="Du Y.Z."/>
            <person name="Fujiwara H."/>
            <person name="Lorenzen M."/>
            <person name="Maselli V."/>
            <person name="Osanai M."/>
            <person name="Park Y."/>
            <person name="Robertson H.M."/>
            <person name="Tu Z."/>
            <person name="Wang J.J."/>
            <person name="Wang S."/>
            <person name="Richards S."/>
            <person name="Song H."/>
            <person name="Zhang L."/>
            <person name="Sodergren E."/>
            <person name="Werner D."/>
            <person name="Stanke M."/>
            <person name="Morgenstern B."/>
            <person name="Solovyev V."/>
            <person name="Kosarev P."/>
            <person name="Brown G."/>
            <person name="Chen H.C."/>
            <person name="Ermolaeva O."/>
            <person name="Hlavina W."/>
            <person name="Kapustin Y."/>
            <person name="Kiryutin B."/>
            <person name="Kitts P."/>
            <person name="Maglott D."/>
            <person name="Pruitt K."/>
            <person name="Sapojnikov V."/>
            <person name="Souvorov A."/>
            <person name="Mackey A.J."/>
            <person name="Waterhouse R.M."/>
            <person name="Wyder S."/>
            <person name="Zdobnov E.M."/>
            <person name="Zdobnov E.M."/>
            <person name="Wyder S."/>
            <person name="Kriventseva E.V."/>
            <person name="Kadowaki T."/>
            <person name="Bork P."/>
            <person name="Aranda M."/>
            <person name="Bao R."/>
            <person name="Beermann A."/>
            <person name="Berns N."/>
            <person name="Bolognesi R."/>
            <person name="Bonneton F."/>
            <person name="Bopp D."/>
            <person name="Brown S.J."/>
            <person name="Bucher G."/>
            <person name="Butts T."/>
            <person name="Chaumot A."/>
            <person name="Denell R.E."/>
            <person name="Ferrier D.E."/>
            <person name="Friedrich M."/>
            <person name="Gordon C.M."/>
            <person name="Jindra M."/>
            <person name="Klingler M."/>
            <person name="Lan Q."/>
            <person name="Lattorff H.M."/>
            <person name="Laudet V."/>
            <person name="von Levetsow C."/>
            <person name="Liu Z."/>
            <person name="Lutz R."/>
            <person name="Lynch J.A."/>
            <person name="da Fonseca R.N."/>
            <person name="Posnien N."/>
            <person name="Reuter R."/>
            <person name="Roth S."/>
            <person name="Savard J."/>
            <person name="Schinko J.B."/>
            <person name="Schmitt C."/>
            <person name="Schoppmeier M."/>
            <person name="Schroder R."/>
            <person name="Shippy T.D."/>
            <person name="Simonnet F."/>
            <person name="Marques-Souza H."/>
            <person name="Tautz D."/>
            <person name="Tomoyasu Y."/>
            <person name="Trauner J."/>
            <person name="Van der Zee M."/>
            <person name="Vervoort M."/>
            <person name="Wittkopp N."/>
            <person name="Wimmer E.A."/>
            <person name="Yang X."/>
            <person name="Jones A.K."/>
            <person name="Sattelle D.B."/>
            <person name="Ebert P.R."/>
            <person name="Nelson D."/>
            <person name="Scott J.G."/>
            <person name="Beeman R.W."/>
            <person name="Muthukrishnan S."/>
            <person name="Kramer K.J."/>
            <person name="Arakane Y."/>
            <person name="Beeman R.W."/>
            <person name="Zhu Q."/>
            <person name="Hogenkamp D."/>
            <person name="Dixit R."/>
            <person name="Oppert B."/>
            <person name="Jiang H."/>
            <person name="Zou Z."/>
            <person name="Marshall J."/>
            <person name="Elpidina E."/>
            <person name="Vinokurov K."/>
            <person name="Oppert C."/>
            <person name="Zou Z."/>
            <person name="Evans J."/>
            <person name="Lu Z."/>
            <person name="Zhao P."/>
            <person name="Sumathipala N."/>
            <person name="Altincicek B."/>
            <person name="Vilcinskas A."/>
            <person name="Williams M."/>
            <person name="Hultmark D."/>
            <person name="Hetru C."/>
            <person name="Jiang H."/>
            <person name="Grimmelikhuijzen C.J."/>
            <person name="Hauser F."/>
            <person name="Cazzamali G."/>
            <person name="Williamson M."/>
            <person name="Park Y."/>
            <person name="Li B."/>
            <person name="Tanaka Y."/>
            <person name="Predel R."/>
            <person name="Neupert S."/>
            <person name="Schachtner J."/>
            <person name="Verleyen P."/>
            <person name="Raible F."/>
            <person name="Bork P."/>
            <person name="Friedrich M."/>
            <person name="Walden K.K."/>
            <person name="Robertson H.M."/>
            <person name="Angeli S."/>
            <person name="Foret S."/>
            <person name="Bucher G."/>
            <person name="Schuetz S."/>
            <person name="Maleszka R."/>
            <person name="Wimmer E.A."/>
            <person name="Beeman R.W."/>
            <person name="Lorenzen M."/>
            <person name="Tomoyasu Y."/>
            <person name="Miller S.C."/>
            <person name="Grossmann D."/>
            <person name="Bucher G."/>
        </authorList>
    </citation>
    <scope>NUCLEOTIDE SEQUENCE [LARGE SCALE GENOMIC DNA]</scope>
    <source>
        <strain evidence="2 3">Georgia GA2</strain>
    </source>
</reference>
<feature type="repeat" description="ANK" evidence="1">
    <location>
        <begin position="32"/>
        <end position="64"/>
    </location>
</feature>
<evidence type="ECO:0000313" key="3">
    <source>
        <dbReference type="Proteomes" id="UP000007266"/>
    </source>
</evidence>
<evidence type="ECO:0000256" key="1">
    <source>
        <dbReference type="PROSITE-ProRule" id="PRU00023"/>
    </source>
</evidence>
<dbReference type="EMBL" id="KQ971361">
    <property type="protein sequence ID" value="KYB25903.1"/>
    <property type="molecule type" value="Genomic_DNA"/>
</dbReference>
<dbReference type="Gene3D" id="1.25.40.20">
    <property type="entry name" value="Ankyrin repeat-containing domain"/>
    <property type="match status" value="1"/>
</dbReference>
<evidence type="ECO:0000313" key="2">
    <source>
        <dbReference type="EMBL" id="KYB25903.1"/>
    </source>
</evidence>
<gene>
    <name evidence="2" type="primary">AUGUSTUS-3.0.2_34844</name>
    <name evidence="2" type="ORF">TcasGA2_TC034844</name>
</gene>
<dbReference type="SUPFAM" id="SSF48403">
    <property type="entry name" value="Ankyrin repeat"/>
    <property type="match status" value="1"/>
</dbReference>
<keyword evidence="1" id="KW-0040">ANK repeat</keyword>
<dbReference type="STRING" id="7070.A0A139WD83"/>
<organism evidence="2 3">
    <name type="scientific">Tribolium castaneum</name>
    <name type="common">Red flour beetle</name>
    <dbReference type="NCBI Taxonomy" id="7070"/>
    <lineage>
        <taxon>Eukaryota</taxon>
        <taxon>Metazoa</taxon>
        <taxon>Ecdysozoa</taxon>
        <taxon>Arthropoda</taxon>
        <taxon>Hexapoda</taxon>
        <taxon>Insecta</taxon>
        <taxon>Pterygota</taxon>
        <taxon>Neoptera</taxon>
        <taxon>Endopterygota</taxon>
        <taxon>Coleoptera</taxon>
        <taxon>Polyphaga</taxon>
        <taxon>Cucujiformia</taxon>
        <taxon>Tenebrionidae</taxon>
        <taxon>Tenebrionidae incertae sedis</taxon>
        <taxon>Tribolium</taxon>
    </lineage>
</organism>
<dbReference type="InterPro" id="IPR036770">
    <property type="entry name" value="Ankyrin_rpt-contain_sf"/>
</dbReference>
<sequence>MSTDRYHKAAKDGMIEVLKEATKRDCNGRDEQGMTPTLYAAFYGNLEALRLLCGRGYDLRAQKLKCILCKLVVIGERYAFQSM</sequence>
<accession>A0A139WD83</accession>
<dbReference type="PROSITE" id="PS50088">
    <property type="entry name" value="ANK_REPEAT"/>
    <property type="match status" value="1"/>
</dbReference>
<dbReference type="Pfam" id="PF13637">
    <property type="entry name" value="Ank_4"/>
    <property type="match status" value="1"/>
</dbReference>
<reference evidence="2 3" key="2">
    <citation type="journal article" date="2010" name="Nucleic Acids Res.">
        <title>BeetleBase in 2010: revisions to provide comprehensive genomic information for Tribolium castaneum.</title>
        <authorList>
            <person name="Kim H.S."/>
            <person name="Murphy T."/>
            <person name="Xia J."/>
            <person name="Caragea D."/>
            <person name="Park Y."/>
            <person name="Beeman R.W."/>
            <person name="Lorenzen M.D."/>
            <person name="Butcher S."/>
            <person name="Manak J.R."/>
            <person name="Brown S.J."/>
        </authorList>
    </citation>
    <scope>GENOME REANNOTATION</scope>
    <source>
        <strain evidence="2 3">Georgia GA2</strain>
    </source>
</reference>
<dbReference type="Proteomes" id="UP000007266">
    <property type="component" value="Linkage group 8"/>
</dbReference>
<protein>
    <submittedName>
        <fullName evidence="2">Ankyrin repeat and SAM domain-containing protein 4B-like protein</fullName>
    </submittedName>
</protein>
<dbReference type="InParanoid" id="A0A139WD83"/>
<dbReference type="InterPro" id="IPR002110">
    <property type="entry name" value="Ankyrin_rpt"/>
</dbReference>
<dbReference type="AlphaFoldDB" id="A0A139WD83"/>
<proteinExistence type="predicted"/>
<keyword evidence="3" id="KW-1185">Reference proteome</keyword>
<dbReference type="OMA" id="KCILCKL"/>